<evidence type="ECO:0000256" key="1">
    <source>
        <dbReference type="SAM" id="MobiDB-lite"/>
    </source>
</evidence>
<protein>
    <submittedName>
        <fullName evidence="2">Uncharacterized protein</fullName>
    </submittedName>
</protein>
<keyword evidence="3" id="KW-1185">Reference proteome</keyword>
<organism evidence="2 3">
    <name type="scientific">Acinetobacter halotolerans</name>
    <dbReference type="NCBI Taxonomy" id="1752076"/>
    <lineage>
        <taxon>Bacteria</taxon>
        <taxon>Pseudomonadati</taxon>
        <taxon>Pseudomonadota</taxon>
        <taxon>Gammaproteobacteria</taxon>
        <taxon>Moraxellales</taxon>
        <taxon>Moraxellaceae</taxon>
        <taxon>Acinetobacter</taxon>
    </lineage>
</organism>
<name>A0A4Q6XE75_9GAMM</name>
<evidence type="ECO:0000313" key="3">
    <source>
        <dbReference type="Proteomes" id="UP000292110"/>
    </source>
</evidence>
<dbReference type="RefSeq" id="WP_130160904.1">
    <property type="nucleotide sequence ID" value="NZ_SGIM01000001.1"/>
</dbReference>
<reference evidence="2 3" key="1">
    <citation type="submission" date="2019-02" db="EMBL/GenBank/DDBJ databases">
        <title>The draft genome of Acinetobacter halotolerans strain JCM 31009.</title>
        <authorList>
            <person name="Qin J."/>
            <person name="Feng Y."/>
            <person name="Nemec A."/>
            <person name="Zong Z."/>
        </authorList>
    </citation>
    <scope>NUCLEOTIDE SEQUENCE [LARGE SCALE GENOMIC DNA]</scope>
    <source>
        <strain evidence="2 3">JCM 31009</strain>
    </source>
</reference>
<accession>A0A4Q6XE75</accession>
<dbReference type="Proteomes" id="UP000292110">
    <property type="component" value="Unassembled WGS sequence"/>
</dbReference>
<comment type="caution">
    <text evidence="2">The sequence shown here is derived from an EMBL/GenBank/DDBJ whole genome shotgun (WGS) entry which is preliminary data.</text>
</comment>
<feature type="region of interest" description="Disordered" evidence="1">
    <location>
        <begin position="65"/>
        <end position="102"/>
    </location>
</feature>
<feature type="compositionally biased region" description="Polar residues" evidence="1">
    <location>
        <begin position="65"/>
        <end position="82"/>
    </location>
</feature>
<evidence type="ECO:0000313" key="2">
    <source>
        <dbReference type="EMBL" id="RZF56971.1"/>
    </source>
</evidence>
<feature type="compositionally biased region" description="Basic and acidic residues" evidence="1">
    <location>
        <begin position="90"/>
        <end position="102"/>
    </location>
</feature>
<gene>
    <name evidence="2" type="ORF">EXE30_01575</name>
</gene>
<sequence>MKKIAAFLLLLIGVGAIVLYFQPSDPLTSSEDLYIHQMKDEYLEVIPKSLNKEENNGTEITTTLLNQSEQSNEEAQFYNTKSDPAIQPIDPEKDPANEIKTL</sequence>
<dbReference type="EMBL" id="SGIM01000001">
    <property type="protein sequence ID" value="RZF56971.1"/>
    <property type="molecule type" value="Genomic_DNA"/>
</dbReference>
<proteinExistence type="predicted"/>
<dbReference type="AlphaFoldDB" id="A0A4Q6XE75"/>